<accession>A0A388T0L7</accession>
<feature type="region of interest" description="Disordered" evidence="1">
    <location>
        <begin position="1"/>
        <end position="53"/>
    </location>
</feature>
<name>A0A388T0L7_9ACTN</name>
<organism evidence="2 3">
    <name type="scientific">Streptomyces spongiicola</name>
    <dbReference type="NCBI Taxonomy" id="1690221"/>
    <lineage>
        <taxon>Bacteria</taxon>
        <taxon>Bacillati</taxon>
        <taxon>Actinomycetota</taxon>
        <taxon>Actinomycetes</taxon>
        <taxon>Kitasatosporales</taxon>
        <taxon>Streptomycetaceae</taxon>
        <taxon>Streptomyces</taxon>
    </lineage>
</organism>
<sequence length="53" mass="5712">MFRNIANPRRTTLAHLDDAGELQPEARPEASAALPAQTANPRRTTLVDAPAAF</sequence>
<gene>
    <name evidence="2" type="ORF">SSP531S_29790</name>
</gene>
<comment type="caution">
    <text evidence="2">The sequence shown here is derived from an EMBL/GenBank/DDBJ whole genome shotgun (WGS) entry which is preliminary data.</text>
</comment>
<protein>
    <submittedName>
        <fullName evidence="2">Uncharacterized protein</fullName>
    </submittedName>
</protein>
<evidence type="ECO:0000313" key="2">
    <source>
        <dbReference type="EMBL" id="GBQ01540.1"/>
    </source>
</evidence>
<dbReference type="AlphaFoldDB" id="A0A388T0L7"/>
<dbReference type="EMBL" id="BGZL01000007">
    <property type="protein sequence ID" value="GBQ01540.1"/>
    <property type="molecule type" value="Genomic_DNA"/>
</dbReference>
<reference evidence="2 3" key="1">
    <citation type="submission" date="2018-07" db="EMBL/GenBank/DDBJ databases">
        <title>Whole Genome Shotgun Sequence of Streptomyces spongiicola strain 531S.</title>
        <authorList>
            <person name="Dohra H."/>
            <person name="Kodani S."/>
        </authorList>
    </citation>
    <scope>NUCLEOTIDE SEQUENCE [LARGE SCALE GENOMIC DNA]</scope>
    <source>
        <strain evidence="2 3">531S</strain>
    </source>
</reference>
<evidence type="ECO:0000313" key="3">
    <source>
        <dbReference type="Proteomes" id="UP000265354"/>
    </source>
</evidence>
<proteinExistence type="predicted"/>
<dbReference type="Proteomes" id="UP000265354">
    <property type="component" value="Unassembled WGS sequence"/>
</dbReference>
<evidence type="ECO:0000256" key="1">
    <source>
        <dbReference type="SAM" id="MobiDB-lite"/>
    </source>
</evidence>